<name>A0A0V1FWQ7_TRIPS</name>
<proteinExistence type="predicted"/>
<sequence>MKAFVNAKALVRSCEDFLHNRSAHYNMQINFQSGVSYYNYLKKSSVKWRLLFRTVPCLFRVWLHVSLVDIFFISALPKVFQPLYDSRPEGQAPTVFLNFNAEPPWDPDPRDNY</sequence>
<organism evidence="1 2">
    <name type="scientific">Trichinella pseudospiralis</name>
    <name type="common">Parasitic roundworm</name>
    <dbReference type="NCBI Taxonomy" id="6337"/>
    <lineage>
        <taxon>Eukaryota</taxon>
        <taxon>Metazoa</taxon>
        <taxon>Ecdysozoa</taxon>
        <taxon>Nematoda</taxon>
        <taxon>Enoplea</taxon>
        <taxon>Dorylaimia</taxon>
        <taxon>Trichinellida</taxon>
        <taxon>Trichinellidae</taxon>
        <taxon>Trichinella</taxon>
    </lineage>
</organism>
<keyword evidence="2" id="KW-1185">Reference proteome</keyword>
<dbReference type="Proteomes" id="UP000054995">
    <property type="component" value="Unassembled WGS sequence"/>
</dbReference>
<dbReference type="EMBL" id="JYDT01000022">
    <property type="protein sequence ID" value="KRY90402.1"/>
    <property type="molecule type" value="Genomic_DNA"/>
</dbReference>
<accession>A0A0V1FWQ7</accession>
<comment type="caution">
    <text evidence="1">The sequence shown here is derived from an EMBL/GenBank/DDBJ whole genome shotgun (WGS) entry which is preliminary data.</text>
</comment>
<protein>
    <submittedName>
        <fullName evidence="1">Uncharacterized protein</fullName>
    </submittedName>
</protein>
<reference evidence="1 2" key="1">
    <citation type="submission" date="2015-01" db="EMBL/GenBank/DDBJ databases">
        <title>Evolution of Trichinella species and genotypes.</title>
        <authorList>
            <person name="Korhonen P.K."/>
            <person name="Edoardo P."/>
            <person name="Giuseppe L.R."/>
            <person name="Gasser R.B."/>
        </authorList>
    </citation>
    <scope>NUCLEOTIDE SEQUENCE [LARGE SCALE GENOMIC DNA]</scope>
    <source>
        <strain evidence="1">ISS470</strain>
    </source>
</reference>
<gene>
    <name evidence="1" type="ORF">T4D_6724</name>
</gene>
<evidence type="ECO:0000313" key="1">
    <source>
        <dbReference type="EMBL" id="KRY90402.1"/>
    </source>
</evidence>
<dbReference type="AlphaFoldDB" id="A0A0V1FWQ7"/>
<evidence type="ECO:0000313" key="2">
    <source>
        <dbReference type="Proteomes" id="UP000054995"/>
    </source>
</evidence>
<dbReference type="OrthoDB" id="10489312at2759"/>